<dbReference type="PROSITE" id="PS50157">
    <property type="entry name" value="ZINC_FINGER_C2H2_2"/>
    <property type="match status" value="19"/>
</dbReference>
<dbReference type="InterPro" id="IPR012934">
    <property type="entry name" value="Znf_AD"/>
</dbReference>
<feature type="region of interest" description="Disordered" evidence="9">
    <location>
        <begin position="1"/>
        <end position="58"/>
    </location>
</feature>
<feature type="compositionally biased region" description="Gly residues" evidence="9">
    <location>
        <begin position="33"/>
        <end position="45"/>
    </location>
</feature>
<feature type="domain" description="C2H2-type" evidence="10">
    <location>
        <begin position="592"/>
        <end position="620"/>
    </location>
</feature>
<feature type="domain" description="C2H2-type" evidence="10">
    <location>
        <begin position="808"/>
        <end position="836"/>
    </location>
</feature>
<dbReference type="Proteomes" id="UP000069940">
    <property type="component" value="Unassembled WGS sequence"/>
</dbReference>
<dbReference type="InterPro" id="IPR013087">
    <property type="entry name" value="Znf_C2H2_type"/>
</dbReference>
<feature type="domain" description="C2H2-type" evidence="10">
    <location>
        <begin position="286"/>
        <end position="313"/>
    </location>
</feature>
<evidence type="ECO:0000256" key="5">
    <source>
        <dbReference type="ARBA" id="ARBA00022833"/>
    </source>
</evidence>
<feature type="compositionally biased region" description="Low complexity" evidence="9">
    <location>
        <begin position="900"/>
        <end position="916"/>
    </location>
</feature>
<feature type="domain" description="C2H2-type" evidence="10">
    <location>
        <begin position="965"/>
        <end position="993"/>
    </location>
</feature>
<dbReference type="SUPFAM" id="SSF57667">
    <property type="entry name" value="beta-beta-alpha zinc fingers"/>
    <property type="match status" value="10"/>
</dbReference>
<proteinExistence type="predicted"/>
<reference evidence="13" key="1">
    <citation type="journal article" date="2015" name="Proc. Natl. Acad. Sci. U.S.A.">
        <title>Genome sequence of the Asian Tiger mosquito, Aedes albopictus, reveals insights into its biology, genetics, and evolution.</title>
        <authorList>
            <person name="Chen X.G."/>
            <person name="Jiang X."/>
            <person name="Gu J."/>
            <person name="Xu M."/>
            <person name="Wu Y."/>
            <person name="Deng Y."/>
            <person name="Zhang C."/>
            <person name="Bonizzoni M."/>
            <person name="Dermauw W."/>
            <person name="Vontas J."/>
            <person name="Armbruster P."/>
            <person name="Huang X."/>
            <person name="Yang Y."/>
            <person name="Zhang H."/>
            <person name="He W."/>
            <person name="Peng H."/>
            <person name="Liu Y."/>
            <person name="Wu K."/>
            <person name="Chen J."/>
            <person name="Lirakis M."/>
            <person name="Topalis P."/>
            <person name="Van Leeuwen T."/>
            <person name="Hall A.B."/>
            <person name="Jiang X."/>
            <person name="Thorpe C."/>
            <person name="Mueller R.L."/>
            <person name="Sun C."/>
            <person name="Waterhouse R.M."/>
            <person name="Yan G."/>
            <person name="Tu Z.J."/>
            <person name="Fang X."/>
            <person name="James A.A."/>
        </authorList>
    </citation>
    <scope>NUCLEOTIDE SEQUENCE [LARGE SCALE GENOMIC DNA]</scope>
    <source>
        <strain evidence="13">Foshan</strain>
    </source>
</reference>
<evidence type="ECO:0000256" key="6">
    <source>
        <dbReference type="ARBA" id="ARBA00023242"/>
    </source>
</evidence>
<feature type="domain" description="C2H2-type" evidence="10">
    <location>
        <begin position="1250"/>
        <end position="1278"/>
    </location>
</feature>
<organism evidence="12 13">
    <name type="scientific">Aedes albopictus</name>
    <name type="common">Asian tiger mosquito</name>
    <name type="synonym">Stegomyia albopicta</name>
    <dbReference type="NCBI Taxonomy" id="7160"/>
    <lineage>
        <taxon>Eukaryota</taxon>
        <taxon>Metazoa</taxon>
        <taxon>Ecdysozoa</taxon>
        <taxon>Arthropoda</taxon>
        <taxon>Hexapoda</taxon>
        <taxon>Insecta</taxon>
        <taxon>Pterygota</taxon>
        <taxon>Neoptera</taxon>
        <taxon>Endopterygota</taxon>
        <taxon>Diptera</taxon>
        <taxon>Nematocera</taxon>
        <taxon>Culicoidea</taxon>
        <taxon>Culicidae</taxon>
        <taxon>Culicinae</taxon>
        <taxon>Aedini</taxon>
        <taxon>Aedes</taxon>
        <taxon>Stegomyia</taxon>
    </lineage>
</organism>
<feature type="domain" description="C2H2-type" evidence="10">
    <location>
        <begin position="837"/>
        <end position="864"/>
    </location>
</feature>
<feature type="domain" description="ZAD" evidence="11">
    <location>
        <begin position="64"/>
        <end position="146"/>
    </location>
</feature>
<feature type="domain" description="C2H2-type" evidence="10">
    <location>
        <begin position="1221"/>
        <end position="1249"/>
    </location>
</feature>
<feature type="domain" description="C2H2-type" evidence="10">
    <location>
        <begin position="1318"/>
        <end position="1346"/>
    </location>
</feature>
<feature type="domain" description="C2H2-type" evidence="10">
    <location>
        <begin position="919"/>
        <end position="941"/>
    </location>
</feature>
<feature type="domain" description="C2H2-type" evidence="10">
    <location>
        <begin position="513"/>
        <end position="540"/>
    </location>
</feature>
<dbReference type="GeneID" id="109420337"/>
<feature type="domain" description="C2H2-type" evidence="10">
    <location>
        <begin position="678"/>
        <end position="700"/>
    </location>
</feature>
<keyword evidence="13" id="KW-1185">Reference proteome</keyword>
<feature type="domain" description="C2H2-type" evidence="10">
    <location>
        <begin position="426"/>
        <end position="454"/>
    </location>
</feature>
<sequence length="1388" mass="155908">MMETEEATTSATTNNINSSSSSSSSSNIDAGSKGAGDGDSGGRGSTNGRIEAPGMTAGPQPVGALCRVCMFDGRPGDGRAPLESLFRTTVESKTLYAMLVCVCSPLAQANNDGMPDKICAGCKTKLVQAYKLYEMCMKSDERIRKLLKTQAQFGGVLIKQEVIDDEDDDVELTNVDPYYDGQVKQDPYDQDNWFDGQFYGAALAQTIHSTPNLRIQSVRNGPEVLVQLQEHNFPTIITPPKPVFQCEKYVKVTPKGHHCTLCGKDFKYFSYFKQHALAQHDPEKPFKCEQCKYTFKTEQRLFIHMRTHIEPELPPVSERIILPETELLETEPDLDHHDTDDLNEEERKDLSISINPDTGEKVYKCLICQKQLTTLPLYQRHRTVHTVRGRPFECEICHYRFAMKFSYNAHMLRHEQGLDPAQPASYKCTECDESFPKRKLLNIHMVAEHDTSSEEPLNKTAPAAILTTSIIEGRGGHICPICSETFNRESVLNNHMKTHELEAAQLKHSEICYACTVCGVECESRENFDVHIKTHEGFQAANDQPNSSSTEPVDLSDDEQAPPQNGAPEDPLSITPTPKPSSEGGSGGKPAVRCELCHKTFPYACNLKQHKIIHHSELKPHECRICHYRFEYEGTLMRHMQKHSQSEQNAQSMQVPPPSAPAAHAEEITAPPGATLVYKCKLCSARFQKQKSMTWHLKTHRSIVAANEGGSVQDLDQSMHSPTPKGSQAASSPLPSGDASFSTGATKTGTPKMYKCGYCPQNLDSEDAYYHHMKGHRVRSDPTDPLQDDSESPPSKKKRAWVRSGDHHRCHLCKKVFTFRSQLQQHTALHHQPGKPYECGKCHYSFVHKLNLKRHELTHLEEERLDEDEDPIKLLEDENFNANLDEMVEPVLEEGNPTNPEGSETQSSTGETTGPTKRNKCVVCSALFQREDQLIEHLKTHIERIKVTKQETQSAKKIFSDDSDRKCKLCQKVFKFSCQLKQHVQMHHSKDKPFECNICKYRFEFKGHMIRHKANNHADEVAAEEAESEELPSKITTPVVNSDGAEVYQCPVCPMNFIKQRSLTWHLKTHSGRKPKLEPNDGYPSTSSGEVMQCRFCSRTFRDVYELKAHMATHVGGAGGAHNASSVDSEHSLFGSGLEMMLQDFPDTMDNHGGDPLFDASNLELVLEDGFGNDDLDFNVRYHDSPPLPPAKRSLPANESASSVYDVAEPGASTTPAKGKIICELCKKDFLYACNLKQHMQLHHAKEKPFECKICFYRFEYSGHLVRHVRQNHDSQGDGGVGETADKSFVCTFCSELFESKSQLNGHIYNFHRGEKQFKCEFCPASFSYKKSYDTHREDHHSNKRTESDPTVTASTSTGNATPSSFSCNFCKKKFSSAQKVDNHVCFQ</sequence>
<dbReference type="RefSeq" id="XP_062717094.1">
    <property type="nucleotide sequence ID" value="XM_062861110.1"/>
</dbReference>
<dbReference type="Gene3D" id="3.30.160.60">
    <property type="entry name" value="Classic Zinc Finger"/>
    <property type="match status" value="11"/>
</dbReference>
<feature type="domain" description="C2H2-type" evidence="10">
    <location>
        <begin position="1289"/>
        <end position="1317"/>
    </location>
</feature>
<feature type="domain" description="C2H2-type" evidence="10">
    <location>
        <begin position="1092"/>
        <end position="1119"/>
    </location>
</feature>
<dbReference type="EnsemblMetazoa" id="AALFPA23_011371.R16110">
    <property type="protein sequence ID" value="AALFPA23_011371.P16110"/>
    <property type="gene ID" value="AALFPA23_011371"/>
</dbReference>
<feature type="domain" description="C2H2-type" evidence="10">
    <location>
        <begin position="1048"/>
        <end position="1075"/>
    </location>
</feature>
<keyword evidence="6" id="KW-0539">Nucleus</keyword>
<keyword evidence="3" id="KW-0677">Repeat</keyword>
<dbReference type="SMART" id="SM00868">
    <property type="entry name" value="zf-AD"/>
    <property type="match status" value="2"/>
</dbReference>
<feature type="domain" description="C2H2-type" evidence="10">
    <location>
        <begin position="477"/>
        <end position="504"/>
    </location>
</feature>
<keyword evidence="4 7" id="KW-0863">Zinc-finger</keyword>
<dbReference type="Pfam" id="PF13912">
    <property type="entry name" value="zf-C2H2_6"/>
    <property type="match status" value="4"/>
</dbReference>
<feature type="domain" description="C2H2-type" evidence="10">
    <location>
        <begin position="994"/>
        <end position="1022"/>
    </location>
</feature>
<evidence type="ECO:0000256" key="1">
    <source>
        <dbReference type="ARBA" id="ARBA00004123"/>
    </source>
</evidence>
<feature type="domain" description="C2H2-type" evidence="10">
    <location>
        <begin position="621"/>
        <end position="648"/>
    </location>
</feature>
<dbReference type="SUPFAM" id="SSF57716">
    <property type="entry name" value="Glucocorticoid receptor-like (DNA-binding domain)"/>
    <property type="match status" value="1"/>
</dbReference>
<protein>
    <submittedName>
        <fullName evidence="12">Uncharacterized protein</fullName>
    </submittedName>
</protein>
<feature type="domain" description="C2H2-type" evidence="10">
    <location>
        <begin position="257"/>
        <end position="285"/>
    </location>
</feature>
<feature type="compositionally biased region" description="Polar residues" evidence="9">
    <location>
        <begin position="714"/>
        <end position="746"/>
    </location>
</feature>
<dbReference type="SMART" id="SM00355">
    <property type="entry name" value="ZnF_C2H2"/>
    <property type="match status" value="23"/>
</dbReference>
<feature type="region of interest" description="Disordered" evidence="9">
    <location>
        <begin position="713"/>
        <end position="746"/>
    </location>
</feature>
<evidence type="ECO:0000256" key="2">
    <source>
        <dbReference type="ARBA" id="ARBA00022723"/>
    </source>
</evidence>
<dbReference type="Pfam" id="PF07776">
    <property type="entry name" value="zf-AD"/>
    <property type="match status" value="1"/>
</dbReference>
<feature type="region of interest" description="Disordered" evidence="9">
    <location>
        <begin position="775"/>
        <end position="800"/>
    </location>
</feature>
<feature type="binding site" evidence="8">
    <location>
        <position position="69"/>
    </location>
    <ligand>
        <name>Zn(2+)</name>
        <dbReference type="ChEBI" id="CHEBI:29105"/>
    </ligand>
</feature>
<dbReference type="PROSITE" id="PS00028">
    <property type="entry name" value="ZINC_FINGER_C2H2_1"/>
    <property type="match status" value="21"/>
</dbReference>
<feature type="compositionally biased region" description="Basic and acidic residues" evidence="9">
    <location>
        <begin position="1338"/>
        <end position="1348"/>
    </location>
</feature>
<dbReference type="Pfam" id="PF00096">
    <property type="entry name" value="zf-C2H2"/>
    <property type="match status" value="2"/>
</dbReference>
<feature type="binding site" evidence="8">
    <location>
        <position position="119"/>
    </location>
    <ligand>
        <name>Zn(2+)</name>
        <dbReference type="ChEBI" id="CHEBI:29105"/>
    </ligand>
</feature>
<evidence type="ECO:0000313" key="12">
    <source>
        <dbReference type="EnsemblMetazoa" id="AALFPA23_011371.P16110"/>
    </source>
</evidence>
<dbReference type="Pfam" id="PF12874">
    <property type="entry name" value="zf-met"/>
    <property type="match status" value="2"/>
</dbReference>
<dbReference type="Pfam" id="PF13894">
    <property type="entry name" value="zf-C2H2_4"/>
    <property type="match status" value="1"/>
</dbReference>
<reference evidence="12" key="2">
    <citation type="submission" date="2025-05" db="UniProtKB">
        <authorList>
            <consortium name="EnsemblMetazoa"/>
        </authorList>
    </citation>
    <scope>IDENTIFICATION</scope>
    <source>
        <strain evidence="12">Foshan</strain>
    </source>
</reference>
<evidence type="ECO:0000256" key="9">
    <source>
        <dbReference type="SAM" id="MobiDB-lite"/>
    </source>
</evidence>
<feature type="region of interest" description="Disordered" evidence="9">
    <location>
        <begin position="1338"/>
        <end position="1363"/>
    </location>
</feature>
<feature type="region of interest" description="Disordered" evidence="9">
    <location>
        <begin position="645"/>
        <end position="665"/>
    </location>
</feature>
<evidence type="ECO:0000259" key="11">
    <source>
        <dbReference type="PROSITE" id="PS51915"/>
    </source>
</evidence>
<evidence type="ECO:0000256" key="4">
    <source>
        <dbReference type="ARBA" id="ARBA00022771"/>
    </source>
</evidence>
<accession>A0ABM1YQZ4</accession>
<dbReference type="PROSITE" id="PS51915">
    <property type="entry name" value="ZAD"/>
    <property type="match status" value="1"/>
</dbReference>
<keyword evidence="5 8" id="KW-0862">Zinc</keyword>
<evidence type="ECO:0000256" key="3">
    <source>
        <dbReference type="ARBA" id="ARBA00022737"/>
    </source>
</evidence>
<dbReference type="PANTHER" id="PTHR24406">
    <property type="entry name" value="TRANSCRIPTIONAL REPRESSOR CTCFL-RELATED"/>
    <property type="match status" value="1"/>
</dbReference>
<evidence type="ECO:0000256" key="7">
    <source>
        <dbReference type="PROSITE-ProRule" id="PRU00042"/>
    </source>
</evidence>
<comment type="subcellular location">
    <subcellularLocation>
        <location evidence="1">Nucleus</location>
    </subcellularLocation>
</comment>
<dbReference type="InterPro" id="IPR036236">
    <property type="entry name" value="Znf_C2H2_sf"/>
</dbReference>
<feature type="compositionally biased region" description="Polar residues" evidence="9">
    <location>
        <begin position="1349"/>
        <end position="1363"/>
    </location>
</feature>
<dbReference type="InterPro" id="IPR050888">
    <property type="entry name" value="ZnF_C2H2-type_TF"/>
</dbReference>
<name>A0ABM1YQZ4_AEDAL</name>
<feature type="compositionally biased region" description="Polar residues" evidence="9">
    <location>
        <begin position="541"/>
        <end position="551"/>
    </location>
</feature>
<keyword evidence="2 8" id="KW-0479">Metal-binding</keyword>
<feature type="compositionally biased region" description="Low complexity" evidence="9">
    <location>
        <begin position="7"/>
        <end position="32"/>
    </location>
</feature>
<feature type="binding site" evidence="8">
    <location>
        <position position="66"/>
    </location>
    <ligand>
        <name>Zn(2+)</name>
        <dbReference type="ChEBI" id="CHEBI:29105"/>
    </ligand>
</feature>
<evidence type="ECO:0000256" key="8">
    <source>
        <dbReference type="PROSITE-ProRule" id="PRU01263"/>
    </source>
</evidence>
<feature type="region of interest" description="Disordered" evidence="9">
    <location>
        <begin position="892"/>
        <end position="916"/>
    </location>
</feature>
<evidence type="ECO:0000313" key="13">
    <source>
        <dbReference type="Proteomes" id="UP000069940"/>
    </source>
</evidence>
<feature type="binding site" evidence="8">
    <location>
        <position position="122"/>
    </location>
    <ligand>
        <name>Zn(2+)</name>
        <dbReference type="ChEBI" id="CHEBI:29105"/>
    </ligand>
</feature>
<evidence type="ECO:0000259" key="10">
    <source>
        <dbReference type="PROSITE" id="PS50157"/>
    </source>
</evidence>
<feature type="region of interest" description="Disordered" evidence="9">
    <location>
        <begin position="537"/>
        <end position="588"/>
    </location>
</feature>